<evidence type="ECO:0000313" key="2">
    <source>
        <dbReference type="EMBL" id="GIY40456.1"/>
    </source>
</evidence>
<dbReference type="EMBL" id="BPLR01010614">
    <property type="protein sequence ID" value="GIY40456.1"/>
    <property type="molecule type" value="Genomic_DNA"/>
</dbReference>
<comment type="caution">
    <text evidence="2">The sequence shown here is derived from an EMBL/GenBank/DDBJ whole genome shotgun (WGS) entry which is preliminary data.</text>
</comment>
<protein>
    <submittedName>
        <fullName evidence="2">Uncharacterized protein</fullName>
    </submittedName>
</protein>
<feature type="chain" id="PRO_5044022610" evidence="1">
    <location>
        <begin position="33"/>
        <end position="87"/>
    </location>
</feature>
<accession>A0AAV4T537</accession>
<reference evidence="2 3" key="1">
    <citation type="submission" date="2021-06" db="EMBL/GenBank/DDBJ databases">
        <title>Caerostris extrusa draft genome.</title>
        <authorList>
            <person name="Kono N."/>
            <person name="Arakawa K."/>
        </authorList>
    </citation>
    <scope>NUCLEOTIDE SEQUENCE [LARGE SCALE GENOMIC DNA]</scope>
</reference>
<keyword evidence="3" id="KW-1185">Reference proteome</keyword>
<evidence type="ECO:0000256" key="1">
    <source>
        <dbReference type="SAM" id="SignalP"/>
    </source>
</evidence>
<feature type="signal peptide" evidence="1">
    <location>
        <begin position="1"/>
        <end position="32"/>
    </location>
</feature>
<dbReference type="Proteomes" id="UP001054945">
    <property type="component" value="Unassembled WGS sequence"/>
</dbReference>
<dbReference type="AlphaFoldDB" id="A0AAV4T537"/>
<evidence type="ECO:0000313" key="3">
    <source>
        <dbReference type="Proteomes" id="UP001054945"/>
    </source>
</evidence>
<keyword evidence="1" id="KW-0732">Signal</keyword>
<organism evidence="2 3">
    <name type="scientific">Caerostris extrusa</name>
    <name type="common">Bark spider</name>
    <name type="synonym">Caerostris bankana</name>
    <dbReference type="NCBI Taxonomy" id="172846"/>
    <lineage>
        <taxon>Eukaryota</taxon>
        <taxon>Metazoa</taxon>
        <taxon>Ecdysozoa</taxon>
        <taxon>Arthropoda</taxon>
        <taxon>Chelicerata</taxon>
        <taxon>Arachnida</taxon>
        <taxon>Araneae</taxon>
        <taxon>Araneomorphae</taxon>
        <taxon>Entelegynae</taxon>
        <taxon>Araneoidea</taxon>
        <taxon>Araneidae</taxon>
        <taxon>Caerostris</taxon>
    </lineage>
</organism>
<name>A0AAV4T537_CAEEX</name>
<proteinExistence type="predicted"/>
<sequence length="87" mass="9871">MMVKRGVSAGSSCAFHRSSVLLLLLCVVMATGRDVILQPPPIPILLQQLPLTFPLYTNSSINVWFELFWKRTVNVDNYTEAFLFQLL</sequence>
<gene>
    <name evidence="2" type="ORF">CEXT_693161</name>
</gene>